<protein>
    <recommendedName>
        <fullName evidence="4">threonine-phosphate decarboxylase</fullName>
        <ecNumber evidence="4">4.1.1.81</ecNumber>
    </recommendedName>
    <alternativeName>
        <fullName evidence="8">L-threonine-O-3-phosphate decarboxylase</fullName>
    </alternativeName>
</protein>
<dbReference type="Proteomes" id="UP000286974">
    <property type="component" value="Unassembled WGS sequence"/>
</dbReference>
<comment type="pathway">
    <text evidence="3">Cofactor biosynthesis; adenosylcobalamin biosynthesis.</text>
</comment>
<dbReference type="PROSITE" id="PS00105">
    <property type="entry name" value="AA_TRANSFER_CLASS_1"/>
    <property type="match status" value="1"/>
</dbReference>
<comment type="caution">
    <text evidence="11">The sequence shown here is derived from an EMBL/GenBank/DDBJ whole genome shotgun (WGS) entry which is preliminary data.</text>
</comment>
<gene>
    <name evidence="11" type="ORF">NBRC111893_1816</name>
</gene>
<name>A0A401FMR6_9LACO</name>
<evidence type="ECO:0000256" key="1">
    <source>
        <dbReference type="ARBA" id="ARBA00001933"/>
    </source>
</evidence>
<dbReference type="PANTHER" id="PTHR42885:SF1">
    <property type="entry name" value="THREONINE-PHOSPHATE DECARBOXYLASE"/>
    <property type="match status" value="1"/>
</dbReference>
<dbReference type="GO" id="GO:0048472">
    <property type="term" value="F:threonine-phosphate decarboxylase activity"/>
    <property type="evidence" value="ECO:0007669"/>
    <property type="project" value="UniProtKB-EC"/>
</dbReference>
<evidence type="ECO:0000256" key="3">
    <source>
        <dbReference type="ARBA" id="ARBA00004953"/>
    </source>
</evidence>
<dbReference type="SUPFAM" id="SSF53383">
    <property type="entry name" value="PLP-dependent transferases"/>
    <property type="match status" value="1"/>
</dbReference>
<dbReference type="UniPathway" id="UPA00148"/>
<comment type="function">
    <text evidence="2">Decarboxylates L-threonine-O-3-phosphate to yield (R)-1-amino-2-propanol O-2-phosphate, the precursor for the linkage between the nucleotide loop and the corrin ring in cobalamin.</text>
</comment>
<organism evidence="11 12">
    <name type="scientific">Lentilactobacillus kosonis</name>
    <dbReference type="NCBI Taxonomy" id="2810561"/>
    <lineage>
        <taxon>Bacteria</taxon>
        <taxon>Bacillati</taxon>
        <taxon>Bacillota</taxon>
        <taxon>Bacilli</taxon>
        <taxon>Lactobacillales</taxon>
        <taxon>Lactobacillaceae</taxon>
        <taxon>Lentilactobacillus</taxon>
    </lineage>
</organism>
<dbReference type="NCBIfam" id="TIGR01140">
    <property type="entry name" value="L_thr_O3P_dcar"/>
    <property type="match status" value="1"/>
</dbReference>
<dbReference type="InterPro" id="IPR004839">
    <property type="entry name" value="Aminotransferase_I/II_large"/>
</dbReference>
<evidence type="ECO:0000256" key="6">
    <source>
        <dbReference type="ARBA" id="ARBA00022898"/>
    </source>
</evidence>
<proteinExistence type="predicted"/>
<keyword evidence="5" id="KW-0169">Cobalamin biosynthesis</keyword>
<accession>A0A401FMR6</accession>
<reference evidence="11 12" key="1">
    <citation type="submission" date="2017-11" db="EMBL/GenBank/DDBJ databases">
        <title>Draft Genome Sequence of Lactobacillus curieae NBRC 111893 isolated from Koso, a Japanese sugar-Vegetable Fermented Beverage.</title>
        <authorList>
            <person name="Chiou T.Y."/>
            <person name="Oshima K."/>
            <person name="Suda W."/>
            <person name="Hattori M."/>
            <person name="Takahashi T."/>
        </authorList>
    </citation>
    <scope>NUCLEOTIDE SEQUENCE [LARGE SCALE GENOMIC DNA]</scope>
    <source>
        <strain evidence="11 12">NBRC111893</strain>
    </source>
</reference>
<evidence type="ECO:0000259" key="10">
    <source>
        <dbReference type="Pfam" id="PF00155"/>
    </source>
</evidence>
<dbReference type="EC" id="4.1.1.81" evidence="4"/>
<dbReference type="AlphaFoldDB" id="A0A401FMR6"/>
<evidence type="ECO:0000256" key="4">
    <source>
        <dbReference type="ARBA" id="ARBA00012285"/>
    </source>
</evidence>
<dbReference type="InterPro" id="IPR004838">
    <property type="entry name" value="NHTrfase_class1_PyrdxlP-BS"/>
</dbReference>
<feature type="domain" description="Aminotransferase class I/classII large" evidence="10">
    <location>
        <begin position="23"/>
        <end position="352"/>
    </location>
</feature>
<evidence type="ECO:0000256" key="2">
    <source>
        <dbReference type="ARBA" id="ARBA00003444"/>
    </source>
</evidence>
<dbReference type="RefSeq" id="WP_125008545.1">
    <property type="nucleotide sequence ID" value="NZ_BEXA01000003.1"/>
</dbReference>
<keyword evidence="12" id="KW-1185">Reference proteome</keyword>
<dbReference type="OrthoDB" id="9813612at2"/>
<dbReference type="InterPro" id="IPR015422">
    <property type="entry name" value="PyrdxlP-dep_Trfase_small"/>
</dbReference>
<dbReference type="EMBL" id="BEXA01000003">
    <property type="protein sequence ID" value="GAY73670.1"/>
    <property type="molecule type" value="Genomic_DNA"/>
</dbReference>
<evidence type="ECO:0000256" key="7">
    <source>
        <dbReference type="ARBA" id="ARBA00023239"/>
    </source>
</evidence>
<dbReference type="CDD" id="cd00609">
    <property type="entry name" value="AAT_like"/>
    <property type="match status" value="1"/>
</dbReference>
<dbReference type="GO" id="GO:0009236">
    <property type="term" value="P:cobalamin biosynthetic process"/>
    <property type="evidence" value="ECO:0007669"/>
    <property type="project" value="UniProtKB-UniPathway"/>
</dbReference>
<dbReference type="PANTHER" id="PTHR42885">
    <property type="entry name" value="HISTIDINOL-PHOSPHATE AMINOTRANSFERASE-RELATED"/>
    <property type="match status" value="1"/>
</dbReference>
<dbReference type="Pfam" id="PF00155">
    <property type="entry name" value="Aminotran_1_2"/>
    <property type="match status" value="1"/>
</dbReference>
<dbReference type="Gene3D" id="3.90.1150.10">
    <property type="entry name" value="Aspartate Aminotransferase, domain 1"/>
    <property type="match status" value="1"/>
</dbReference>
<comment type="cofactor">
    <cofactor evidence="1">
        <name>pyridoxal 5'-phosphate</name>
        <dbReference type="ChEBI" id="CHEBI:597326"/>
    </cofactor>
</comment>
<evidence type="ECO:0000313" key="11">
    <source>
        <dbReference type="EMBL" id="GAY73670.1"/>
    </source>
</evidence>
<evidence type="ECO:0000256" key="9">
    <source>
        <dbReference type="ARBA" id="ARBA00048531"/>
    </source>
</evidence>
<evidence type="ECO:0000256" key="5">
    <source>
        <dbReference type="ARBA" id="ARBA00022573"/>
    </source>
</evidence>
<dbReference type="Gene3D" id="3.40.640.10">
    <property type="entry name" value="Type I PLP-dependent aspartate aminotransferase-like (Major domain)"/>
    <property type="match status" value="1"/>
</dbReference>
<dbReference type="InterPro" id="IPR015424">
    <property type="entry name" value="PyrdxlP-dep_Trfase"/>
</dbReference>
<keyword evidence="6" id="KW-0663">Pyridoxal phosphate</keyword>
<keyword evidence="7 11" id="KW-0456">Lyase</keyword>
<sequence length="359" mass="40832">MRQIVHGGNREKIAKDLGKDESELIDFSANINPLGISDVVLQAIKDATSKIVDYPNPNYPNLKQAIAKQFNVRMDDVFVGNGAVQLIFDVTSSLNLQNALVLSPTFGEYERAFNRLNMKVDHFVLSQDDDFKVDVDRLILKLKENSEIDLVCICNPNNPTGQVVPNNQMVKLANFCSKHNIWLVIDEAFMDLTTESDESFLRSLTEPLPVIVLRSATKFFAIPGLRLGFAITKNAEMKARMIEQQEPWSVNTFADAVGTVMYTDKDYINKTQKWFRKENAYLGAELRKIPQIHVFPSSTNYFLIKANSNQLREKLWGENIMIRSCKDYLGLDDSYFRIAVKSHQNNVSLIEKLKKVIAD</sequence>
<dbReference type="InterPro" id="IPR015421">
    <property type="entry name" value="PyrdxlP-dep_Trfase_major"/>
</dbReference>
<dbReference type="InterPro" id="IPR005860">
    <property type="entry name" value="CobD"/>
</dbReference>
<evidence type="ECO:0000313" key="12">
    <source>
        <dbReference type="Proteomes" id="UP000286974"/>
    </source>
</evidence>
<comment type="catalytic activity">
    <reaction evidence="9">
        <text>O-phospho-L-threonine + H(+) = (R)-1-aminopropan-2-yl phosphate + CO2</text>
        <dbReference type="Rhea" id="RHEA:11492"/>
        <dbReference type="ChEBI" id="CHEBI:15378"/>
        <dbReference type="ChEBI" id="CHEBI:16526"/>
        <dbReference type="ChEBI" id="CHEBI:58563"/>
        <dbReference type="ChEBI" id="CHEBI:58675"/>
        <dbReference type="EC" id="4.1.1.81"/>
    </reaction>
</comment>
<dbReference type="GO" id="GO:0030170">
    <property type="term" value="F:pyridoxal phosphate binding"/>
    <property type="evidence" value="ECO:0007669"/>
    <property type="project" value="InterPro"/>
</dbReference>
<evidence type="ECO:0000256" key="8">
    <source>
        <dbReference type="ARBA" id="ARBA00029996"/>
    </source>
</evidence>